<dbReference type="GO" id="GO:0005886">
    <property type="term" value="C:plasma membrane"/>
    <property type="evidence" value="ECO:0007669"/>
    <property type="project" value="UniProtKB-SubCell"/>
</dbReference>
<evidence type="ECO:0000256" key="7">
    <source>
        <dbReference type="ARBA" id="ARBA00023136"/>
    </source>
</evidence>
<feature type="transmembrane region" description="Helical" evidence="8">
    <location>
        <begin position="309"/>
        <end position="329"/>
    </location>
</feature>
<dbReference type="InterPro" id="IPR050297">
    <property type="entry name" value="LipidA_mod_glycosyltrf_83"/>
</dbReference>
<feature type="transmembrane region" description="Helical" evidence="8">
    <location>
        <begin position="233"/>
        <end position="254"/>
    </location>
</feature>
<dbReference type="EMBL" id="JBHSXM010000006">
    <property type="protein sequence ID" value="MFC6838522.1"/>
    <property type="molecule type" value="Genomic_DNA"/>
</dbReference>
<feature type="transmembrane region" description="Helical" evidence="8">
    <location>
        <begin position="335"/>
        <end position="355"/>
    </location>
</feature>
<keyword evidence="7 8" id="KW-0472">Membrane</keyword>
<protein>
    <submittedName>
        <fullName evidence="10">Glycosyltransferase family 39 protein</fullName>
        <ecNumber evidence="10">2.4.-.-</ecNumber>
    </submittedName>
</protein>
<evidence type="ECO:0000256" key="6">
    <source>
        <dbReference type="ARBA" id="ARBA00022989"/>
    </source>
</evidence>
<evidence type="ECO:0000313" key="11">
    <source>
        <dbReference type="Proteomes" id="UP001596406"/>
    </source>
</evidence>
<feature type="transmembrane region" description="Helical" evidence="8">
    <location>
        <begin position="260"/>
        <end position="285"/>
    </location>
</feature>
<feature type="transmembrane region" description="Helical" evidence="8">
    <location>
        <begin position="163"/>
        <end position="186"/>
    </location>
</feature>
<sequence length="505" mass="55534">MSEGVVRERGTELALALVVLVGAAVRLYGLGSESMWTDELITLEFILANGPLELLWVIPLNQPHLPVYYVLLDGWAALFGTSPVALRSLSVLFGIATIPLFYVVGRQLFSDLAGLVAAFIYALAQVQVFHAQEVRMYTLFAFLALASLSLLVRYLRTESRETAVAYVVVTVLLIYTHPFGVFAVAGEGLFVLAELARGRVRNVRRTVGTQVAVGFTVLPLVVGYFVRFDGVSLSYIPLPTPSLVVTVFTGYFARTGIVPALAYVLVLTGGLLTLAVTEGCFSASVDPRHPGRTLRNLAERIRFTDDRGVQLLVCWVFGTFVLPLVVSFTMTPVFWPRYTLAASFGLYLLVGYGVTRAKRPPVRVAIIALLLVAVVPATAFDVTTDTREQWDEATADVEQRADAEALVVVADWTTLRGFEYYQTREDLEVVGVKTGPPERRMSTPELRATMDGHDEVWVVFSHVRDEGRARVASVAGDGREVTWREHYVGIEVRRYEASTGGDDAS</sequence>
<feature type="transmembrane region" description="Helical" evidence="8">
    <location>
        <begin position="206"/>
        <end position="226"/>
    </location>
</feature>
<evidence type="ECO:0000256" key="8">
    <source>
        <dbReference type="SAM" id="Phobius"/>
    </source>
</evidence>
<evidence type="ECO:0000256" key="1">
    <source>
        <dbReference type="ARBA" id="ARBA00004651"/>
    </source>
</evidence>
<dbReference type="InterPro" id="IPR038731">
    <property type="entry name" value="RgtA/B/C-like"/>
</dbReference>
<evidence type="ECO:0000256" key="2">
    <source>
        <dbReference type="ARBA" id="ARBA00022475"/>
    </source>
</evidence>
<feature type="transmembrane region" description="Helical" evidence="8">
    <location>
        <begin position="362"/>
        <end position="380"/>
    </location>
</feature>
<dbReference type="EC" id="2.4.-.-" evidence="10"/>
<evidence type="ECO:0000256" key="5">
    <source>
        <dbReference type="ARBA" id="ARBA00022692"/>
    </source>
</evidence>
<keyword evidence="6 8" id="KW-1133">Transmembrane helix</keyword>
<dbReference type="GO" id="GO:0008610">
    <property type="term" value="P:lipid biosynthetic process"/>
    <property type="evidence" value="ECO:0007669"/>
    <property type="project" value="UniProtKB-ARBA"/>
</dbReference>
<dbReference type="AlphaFoldDB" id="A0ABD5UD75"/>
<reference evidence="10 11" key="1">
    <citation type="journal article" date="2019" name="Int. J. Syst. Evol. Microbiol.">
        <title>The Global Catalogue of Microorganisms (GCM) 10K type strain sequencing project: providing services to taxonomists for standard genome sequencing and annotation.</title>
        <authorList>
            <consortium name="The Broad Institute Genomics Platform"/>
            <consortium name="The Broad Institute Genome Sequencing Center for Infectious Disease"/>
            <person name="Wu L."/>
            <person name="Ma J."/>
        </authorList>
    </citation>
    <scope>NUCLEOTIDE SEQUENCE [LARGE SCALE GENOMIC DNA]</scope>
    <source>
        <strain evidence="10 11">PSRA2</strain>
    </source>
</reference>
<evidence type="ECO:0000256" key="4">
    <source>
        <dbReference type="ARBA" id="ARBA00022679"/>
    </source>
</evidence>
<keyword evidence="5 8" id="KW-0812">Transmembrane</keyword>
<feature type="transmembrane region" description="Helical" evidence="8">
    <location>
        <begin position="112"/>
        <end position="130"/>
    </location>
</feature>
<dbReference type="GO" id="GO:0016757">
    <property type="term" value="F:glycosyltransferase activity"/>
    <property type="evidence" value="ECO:0007669"/>
    <property type="project" value="UniProtKB-KW"/>
</dbReference>
<keyword evidence="11" id="KW-1185">Reference proteome</keyword>
<feature type="transmembrane region" description="Helical" evidence="8">
    <location>
        <begin position="12"/>
        <end position="30"/>
    </location>
</feature>
<comment type="subcellular location">
    <subcellularLocation>
        <location evidence="1">Cell membrane</location>
        <topology evidence="1">Multi-pass membrane protein</topology>
    </subcellularLocation>
</comment>
<keyword evidence="3 10" id="KW-0328">Glycosyltransferase</keyword>
<comment type="caution">
    <text evidence="10">The sequence shown here is derived from an EMBL/GenBank/DDBJ whole genome shotgun (WGS) entry which is preliminary data.</text>
</comment>
<evidence type="ECO:0000313" key="10">
    <source>
        <dbReference type="EMBL" id="MFC6838522.1"/>
    </source>
</evidence>
<dbReference type="RefSeq" id="WP_304450211.1">
    <property type="nucleotide sequence ID" value="NZ_JARRAH010000006.1"/>
</dbReference>
<dbReference type="Proteomes" id="UP001596406">
    <property type="component" value="Unassembled WGS sequence"/>
</dbReference>
<feature type="transmembrane region" description="Helical" evidence="8">
    <location>
        <begin position="136"/>
        <end position="156"/>
    </location>
</feature>
<feature type="transmembrane region" description="Helical" evidence="8">
    <location>
        <begin position="84"/>
        <end position="105"/>
    </location>
</feature>
<dbReference type="PANTHER" id="PTHR33908">
    <property type="entry name" value="MANNOSYLTRANSFERASE YKCB-RELATED"/>
    <property type="match status" value="1"/>
</dbReference>
<feature type="domain" description="Glycosyltransferase RgtA/B/C/D-like" evidence="9">
    <location>
        <begin position="66"/>
        <end position="203"/>
    </location>
</feature>
<dbReference type="PANTHER" id="PTHR33908:SF11">
    <property type="entry name" value="MEMBRANE PROTEIN"/>
    <property type="match status" value="1"/>
</dbReference>
<name>A0ABD5UD75_9EURY</name>
<gene>
    <name evidence="10" type="ORF">ACFQHK_18740</name>
</gene>
<evidence type="ECO:0000259" key="9">
    <source>
        <dbReference type="Pfam" id="PF13231"/>
    </source>
</evidence>
<keyword evidence="4 10" id="KW-0808">Transferase</keyword>
<evidence type="ECO:0000256" key="3">
    <source>
        <dbReference type="ARBA" id="ARBA00022676"/>
    </source>
</evidence>
<keyword evidence="2" id="KW-1003">Cell membrane</keyword>
<organism evidence="10 11">
    <name type="scientific">Halomarina ordinaria</name>
    <dbReference type="NCBI Taxonomy" id="3033939"/>
    <lineage>
        <taxon>Archaea</taxon>
        <taxon>Methanobacteriati</taxon>
        <taxon>Methanobacteriota</taxon>
        <taxon>Stenosarchaea group</taxon>
        <taxon>Halobacteria</taxon>
        <taxon>Halobacteriales</taxon>
        <taxon>Natronomonadaceae</taxon>
        <taxon>Halomarina</taxon>
    </lineage>
</organism>
<proteinExistence type="predicted"/>
<dbReference type="Pfam" id="PF13231">
    <property type="entry name" value="PMT_2"/>
    <property type="match status" value="1"/>
</dbReference>
<accession>A0ABD5UD75</accession>